<sequence>MIENKVLIQSTTRSDLHGILYMHSKDAKKTSILIMCHGFTGDKYEWGHFPELAKACNKEGIDGLIFDFTGSGENERVPITLSKQIEDLESVYKWG</sequence>
<organism evidence="1">
    <name type="scientific">marine sediment metagenome</name>
    <dbReference type="NCBI Taxonomy" id="412755"/>
    <lineage>
        <taxon>unclassified sequences</taxon>
        <taxon>metagenomes</taxon>
        <taxon>ecological metagenomes</taxon>
    </lineage>
</organism>
<dbReference type="Gene3D" id="3.40.50.1820">
    <property type="entry name" value="alpha/beta hydrolase"/>
    <property type="match status" value="1"/>
</dbReference>
<evidence type="ECO:0008006" key="2">
    <source>
        <dbReference type="Google" id="ProtNLM"/>
    </source>
</evidence>
<proteinExistence type="predicted"/>
<evidence type="ECO:0000313" key="1">
    <source>
        <dbReference type="EMBL" id="GAH70463.1"/>
    </source>
</evidence>
<protein>
    <recommendedName>
        <fullName evidence="2">Serine aminopeptidase S33 domain-containing protein</fullName>
    </recommendedName>
</protein>
<name>X1JL42_9ZZZZ</name>
<reference evidence="1" key="1">
    <citation type="journal article" date="2014" name="Front. Microbiol.">
        <title>High frequency of phylogenetically diverse reductive dehalogenase-homologous genes in deep subseafloor sedimentary metagenomes.</title>
        <authorList>
            <person name="Kawai M."/>
            <person name="Futagami T."/>
            <person name="Toyoda A."/>
            <person name="Takaki Y."/>
            <person name="Nishi S."/>
            <person name="Hori S."/>
            <person name="Arai W."/>
            <person name="Tsubouchi T."/>
            <person name="Morono Y."/>
            <person name="Uchiyama I."/>
            <person name="Ito T."/>
            <person name="Fujiyama A."/>
            <person name="Inagaki F."/>
            <person name="Takami H."/>
        </authorList>
    </citation>
    <scope>NUCLEOTIDE SEQUENCE</scope>
    <source>
        <strain evidence="1">Expedition CK06-06</strain>
    </source>
</reference>
<gene>
    <name evidence="1" type="ORF">S03H2_54906</name>
</gene>
<dbReference type="EMBL" id="BARU01035037">
    <property type="protein sequence ID" value="GAH70463.1"/>
    <property type="molecule type" value="Genomic_DNA"/>
</dbReference>
<comment type="caution">
    <text evidence="1">The sequence shown here is derived from an EMBL/GenBank/DDBJ whole genome shotgun (WGS) entry which is preliminary data.</text>
</comment>
<dbReference type="AlphaFoldDB" id="X1JL42"/>
<dbReference type="SUPFAM" id="SSF53474">
    <property type="entry name" value="alpha/beta-Hydrolases"/>
    <property type="match status" value="1"/>
</dbReference>
<dbReference type="InterPro" id="IPR029058">
    <property type="entry name" value="AB_hydrolase_fold"/>
</dbReference>
<accession>X1JL42</accession>